<keyword evidence="9 12" id="KW-0472">Membrane</keyword>
<dbReference type="Gene3D" id="3.30.450.60">
    <property type="match status" value="1"/>
</dbReference>
<evidence type="ECO:0000256" key="8">
    <source>
        <dbReference type="ARBA" id="ARBA00023034"/>
    </source>
</evidence>
<dbReference type="GO" id="GO:0006886">
    <property type="term" value="P:intracellular protein transport"/>
    <property type="evidence" value="ECO:0007669"/>
    <property type="project" value="TreeGrafter"/>
</dbReference>
<keyword evidence="15" id="KW-1185">Reference proteome</keyword>
<reference evidence="15" key="1">
    <citation type="journal article" date="2019" name="Gigascience">
        <title>De novo genome assembly of the endangered Acer yangbiense, a plant species with extremely small populations endemic to Yunnan Province, China.</title>
        <authorList>
            <person name="Yang J."/>
            <person name="Wariss H.M."/>
            <person name="Tao L."/>
            <person name="Zhang R."/>
            <person name="Yun Q."/>
            <person name="Hollingsworth P."/>
            <person name="Dao Z."/>
            <person name="Luo G."/>
            <person name="Guo H."/>
            <person name="Ma Y."/>
            <person name="Sun W."/>
        </authorList>
    </citation>
    <scope>NUCLEOTIDE SEQUENCE [LARGE SCALE GENOMIC DNA]</scope>
    <source>
        <strain evidence="15">cv. br00</strain>
    </source>
</reference>
<sequence length="210" mass="23626">MESEALTVSFDLLVNKRSVEVINFAEIWFSYVWNDSCPVVKNILLLDSEGKRVAVKYYSDDWTTNNAKLAFEKSLFAKTLKSNARTEAEITMFDNNIVLYKFVQDLHFYVTGGEDENELILAAALQGFFDSVSLLLRGNVDKREALENLDLIFLCLDEIVERGMILETDANVIAGKVAVNSMDPTAPLSEQTIGQALATAREHLTRTLFQ</sequence>
<comment type="subunit">
    <text evidence="3 12">Oligomeric complex that consists of at least the alpha, beta, beta', gamma, delta, epsilon and zeta subunits.</text>
</comment>
<name>A0A5N5P5J7_9ROSI</name>
<dbReference type="GO" id="GO:0006891">
    <property type="term" value="P:intra-Golgi vesicle-mediated transport"/>
    <property type="evidence" value="ECO:0007669"/>
    <property type="project" value="TreeGrafter"/>
</dbReference>
<dbReference type="PANTHER" id="PTHR11043:SF20">
    <property type="entry name" value="COATOMER SUBUNIT ZETA"/>
    <property type="match status" value="1"/>
</dbReference>
<evidence type="ECO:0000259" key="13">
    <source>
        <dbReference type="Pfam" id="PF01217"/>
    </source>
</evidence>
<gene>
    <name evidence="14" type="ORF">DKX38_001397</name>
</gene>
<evidence type="ECO:0000256" key="6">
    <source>
        <dbReference type="ARBA" id="ARBA00022892"/>
    </source>
</evidence>
<keyword evidence="6 12" id="KW-0931">ER-Golgi transport</keyword>
<evidence type="ECO:0000256" key="12">
    <source>
        <dbReference type="RuleBase" id="RU366053"/>
    </source>
</evidence>
<comment type="function">
    <text evidence="11">The coatomer is a cytosolic protein complex that binds to dilysine motifs and reversibly associates with Golgi non-clathrin-coated vesicles, which further mediate biosynthetic protein transport from the ER, via the Golgi up to the trans Golgi network. Coatomer complex is required for budding from Golgi membranes, and is essential for the retrograde Golgi-to-ER transport of dilysine-tagged proteins. The zeta subunit may be involved in regulating the coat assembly and, hence, the rate of biosynthetic protein transport due to its association-dissociation properties with the coatomer complex.</text>
</comment>
<keyword evidence="7 12" id="KW-0653">Protein transport</keyword>
<organism evidence="14 15">
    <name type="scientific">Salix brachista</name>
    <dbReference type="NCBI Taxonomy" id="2182728"/>
    <lineage>
        <taxon>Eukaryota</taxon>
        <taxon>Viridiplantae</taxon>
        <taxon>Streptophyta</taxon>
        <taxon>Embryophyta</taxon>
        <taxon>Tracheophyta</taxon>
        <taxon>Spermatophyta</taxon>
        <taxon>Magnoliopsida</taxon>
        <taxon>eudicotyledons</taxon>
        <taxon>Gunneridae</taxon>
        <taxon>Pentapetalae</taxon>
        <taxon>rosids</taxon>
        <taxon>fabids</taxon>
        <taxon>Malpighiales</taxon>
        <taxon>Salicaceae</taxon>
        <taxon>Saliceae</taxon>
        <taxon>Salix</taxon>
    </lineage>
</organism>
<accession>A0A5N5P5J7</accession>
<evidence type="ECO:0000256" key="3">
    <source>
        <dbReference type="ARBA" id="ARBA00011775"/>
    </source>
</evidence>
<dbReference type="CDD" id="cd14829">
    <property type="entry name" value="Zeta-COP"/>
    <property type="match status" value="1"/>
</dbReference>
<proteinExistence type="inferred from homology"/>
<comment type="caution">
    <text evidence="14">The sequence shown here is derived from an EMBL/GenBank/DDBJ whole genome shotgun (WGS) entry which is preliminary data.</text>
</comment>
<dbReference type="GO" id="GO:0000139">
    <property type="term" value="C:Golgi membrane"/>
    <property type="evidence" value="ECO:0007669"/>
    <property type="project" value="UniProtKB-SubCell"/>
</dbReference>
<evidence type="ECO:0000256" key="7">
    <source>
        <dbReference type="ARBA" id="ARBA00022927"/>
    </source>
</evidence>
<dbReference type="EMBL" id="VDCV01000001">
    <property type="protein sequence ID" value="KAB5574203.1"/>
    <property type="molecule type" value="Genomic_DNA"/>
</dbReference>
<evidence type="ECO:0000256" key="10">
    <source>
        <dbReference type="ARBA" id="ARBA00023329"/>
    </source>
</evidence>
<keyword evidence="4 12" id="KW-0813">Transport</keyword>
<evidence type="ECO:0000256" key="2">
    <source>
        <dbReference type="ARBA" id="ARBA00006972"/>
    </source>
</evidence>
<dbReference type="GO" id="GO:0006890">
    <property type="term" value="P:retrograde vesicle-mediated transport, Golgi to endoplasmic reticulum"/>
    <property type="evidence" value="ECO:0007669"/>
    <property type="project" value="UniProtKB-UniRule"/>
</dbReference>
<evidence type="ECO:0000256" key="4">
    <source>
        <dbReference type="ARBA" id="ARBA00022448"/>
    </source>
</evidence>
<evidence type="ECO:0000256" key="11">
    <source>
        <dbReference type="ARBA" id="ARBA00045555"/>
    </source>
</evidence>
<comment type="subcellular location">
    <subcellularLocation>
        <location evidence="12">Cytoplasm</location>
    </subcellularLocation>
    <subcellularLocation>
        <location evidence="1 12">Golgi apparatus membrane</location>
        <topology evidence="1 12">Peripheral membrane protein</topology>
        <orientation evidence="1 12">Cytoplasmic side</orientation>
    </subcellularLocation>
    <subcellularLocation>
        <location evidence="12">Cytoplasmic vesicle</location>
        <location evidence="12">COPI-coated vesicle membrane</location>
        <topology evidence="12">Peripheral membrane protein</topology>
        <orientation evidence="12">Cytoplasmic side</orientation>
    </subcellularLocation>
</comment>
<dbReference type="FunFam" id="3.30.450.60:FF:000014">
    <property type="entry name" value="Coatomer subunit zeta-2"/>
    <property type="match status" value="1"/>
</dbReference>
<evidence type="ECO:0000313" key="14">
    <source>
        <dbReference type="EMBL" id="KAB5574203.1"/>
    </source>
</evidence>
<keyword evidence="8 12" id="KW-0333">Golgi apparatus</keyword>
<evidence type="ECO:0000256" key="9">
    <source>
        <dbReference type="ARBA" id="ARBA00023136"/>
    </source>
</evidence>
<evidence type="ECO:0000256" key="1">
    <source>
        <dbReference type="ARBA" id="ARBA00004255"/>
    </source>
</evidence>
<dbReference type="SUPFAM" id="SSF64356">
    <property type="entry name" value="SNARE-like"/>
    <property type="match status" value="1"/>
</dbReference>
<evidence type="ECO:0000313" key="15">
    <source>
        <dbReference type="Proteomes" id="UP000326939"/>
    </source>
</evidence>
<dbReference type="Proteomes" id="UP000326939">
    <property type="component" value="Chromosome 1"/>
</dbReference>
<dbReference type="InterPro" id="IPR011012">
    <property type="entry name" value="Longin-like_dom_sf"/>
</dbReference>
<dbReference type="InterPro" id="IPR039652">
    <property type="entry name" value="Coatomer_zeta"/>
</dbReference>
<feature type="domain" description="AP complex mu/sigma subunit" evidence="13">
    <location>
        <begin position="40"/>
        <end position="179"/>
    </location>
</feature>
<keyword evidence="10 12" id="KW-0968">Cytoplasmic vesicle</keyword>
<protein>
    <recommendedName>
        <fullName evidence="12">Coatomer subunit zeta</fullName>
    </recommendedName>
</protein>
<evidence type="ECO:0000256" key="5">
    <source>
        <dbReference type="ARBA" id="ARBA00022490"/>
    </source>
</evidence>
<dbReference type="AlphaFoldDB" id="A0A5N5P5J7"/>
<dbReference type="InterPro" id="IPR022775">
    <property type="entry name" value="AP_mu_sigma_su"/>
</dbReference>
<keyword evidence="5 12" id="KW-0963">Cytoplasm</keyword>
<dbReference type="PANTHER" id="PTHR11043">
    <property type="entry name" value="ZETA-COAT PROTEIN"/>
    <property type="match status" value="1"/>
</dbReference>
<dbReference type="Pfam" id="PF01217">
    <property type="entry name" value="Clat_adaptor_s"/>
    <property type="match status" value="1"/>
</dbReference>
<dbReference type="GO" id="GO:0030126">
    <property type="term" value="C:COPI vesicle coat"/>
    <property type="evidence" value="ECO:0007669"/>
    <property type="project" value="UniProtKB-UniRule"/>
</dbReference>
<comment type="similarity">
    <text evidence="2 12">Belongs to the adaptor complexes small subunit family.</text>
</comment>